<dbReference type="Gene3D" id="3.50.50.60">
    <property type="entry name" value="FAD/NAD(P)-binding domain"/>
    <property type="match status" value="1"/>
</dbReference>
<evidence type="ECO:0000256" key="2">
    <source>
        <dbReference type="RuleBase" id="RU003968"/>
    </source>
</evidence>
<dbReference type="SUPFAM" id="SSF51905">
    <property type="entry name" value="FAD/NAD(P)-binding domain"/>
    <property type="match status" value="1"/>
</dbReference>
<dbReference type="PROSITE" id="PS00623">
    <property type="entry name" value="GMC_OXRED_1"/>
    <property type="match status" value="1"/>
</dbReference>
<keyword evidence="5" id="KW-1185">Reference proteome</keyword>
<dbReference type="Pfam" id="PF05199">
    <property type="entry name" value="GMC_oxred_C"/>
    <property type="match status" value="1"/>
</dbReference>
<accession>A0ABR0K9D3</accession>
<organism evidence="4 5">
    <name type="scientific">Lithohypha guttulata</name>
    <dbReference type="NCBI Taxonomy" id="1690604"/>
    <lineage>
        <taxon>Eukaryota</taxon>
        <taxon>Fungi</taxon>
        <taxon>Dikarya</taxon>
        <taxon>Ascomycota</taxon>
        <taxon>Pezizomycotina</taxon>
        <taxon>Eurotiomycetes</taxon>
        <taxon>Chaetothyriomycetidae</taxon>
        <taxon>Chaetothyriales</taxon>
        <taxon>Trichomeriaceae</taxon>
        <taxon>Lithohypha</taxon>
    </lineage>
</organism>
<dbReference type="InterPro" id="IPR036188">
    <property type="entry name" value="FAD/NAD-bd_sf"/>
</dbReference>
<name>A0ABR0K9D3_9EURO</name>
<dbReference type="PANTHER" id="PTHR11552:SF210">
    <property type="entry name" value="GLUCOSE-METHANOL-CHOLINE OXIDOREDUCTASE N-TERMINAL DOMAIN-CONTAINING PROTEIN-RELATED"/>
    <property type="match status" value="1"/>
</dbReference>
<dbReference type="InterPro" id="IPR000172">
    <property type="entry name" value="GMC_OxRdtase_N"/>
</dbReference>
<comment type="similarity">
    <text evidence="1 2">Belongs to the GMC oxidoreductase family.</text>
</comment>
<keyword evidence="2" id="KW-0285">Flavoprotein</keyword>
<evidence type="ECO:0000313" key="5">
    <source>
        <dbReference type="Proteomes" id="UP001345013"/>
    </source>
</evidence>
<reference evidence="4 5" key="1">
    <citation type="submission" date="2023-08" db="EMBL/GenBank/DDBJ databases">
        <title>Black Yeasts Isolated from many extreme environments.</title>
        <authorList>
            <person name="Coleine C."/>
            <person name="Stajich J.E."/>
            <person name="Selbmann L."/>
        </authorList>
    </citation>
    <scope>NUCLEOTIDE SEQUENCE [LARGE SCALE GENOMIC DNA]</scope>
    <source>
        <strain evidence="4 5">CCFEE 5885</strain>
    </source>
</reference>
<evidence type="ECO:0000259" key="3">
    <source>
        <dbReference type="PROSITE" id="PS00623"/>
    </source>
</evidence>
<proteinExistence type="inferred from homology"/>
<dbReference type="Pfam" id="PF00732">
    <property type="entry name" value="GMC_oxred_N"/>
    <property type="match status" value="1"/>
</dbReference>
<dbReference type="Proteomes" id="UP001345013">
    <property type="component" value="Unassembled WGS sequence"/>
</dbReference>
<gene>
    <name evidence="4" type="ORF">LTR24_005278</name>
</gene>
<evidence type="ECO:0000313" key="4">
    <source>
        <dbReference type="EMBL" id="KAK5092355.1"/>
    </source>
</evidence>
<feature type="domain" description="Glucose-methanol-choline oxidoreductase N-terminal" evidence="3">
    <location>
        <begin position="144"/>
        <end position="167"/>
    </location>
</feature>
<dbReference type="PIRSF" id="PIRSF000137">
    <property type="entry name" value="Alcohol_oxidase"/>
    <property type="match status" value="1"/>
</dbReference>
<evidence type="ECO:0000256" key="1">
    <source>
        <dbReference type="ARBA" id="ARBA00010790"/>
    </source>
</evidence>
<protein>
    <recommendedName>
        <fullName evidence="3">Glucose-methanol-choline oxidoreductase N-terminal domain-containing protein</fullName>
    </recommendedName>
</protein>
<dbReference type="SUPFAM" id="SSF54373">
    <property type="entry name" value="FAD-linked reductases, C-terminal domain"/>
    <property type="match status" value="1"/>
</dbReference>
<comment type="caution">
    <text evidence="4">The sequence shown here is derived from an EMBL/GenBank/DDBJ whole genome shotgun (WGS) entry which is preliminary data.</text>
</comment>
<keyword evidence="2" id="KW-0274">FAD</keyword>
<sequence length="657" mass="71370">MVLRPSPPVLYDIYAGNAVGKEIVLKYRPEVLINMAANGTNGHTNGVNGHGGSALCSVEEFTRQEFDYIVIGGGTAGCVIAARLTEDPNITVGVIEAGENRMDDPNVSTPSLYPTLIGRPQYDWCMTSVPQPGAGNKVYSMPRGKLLGGSSGINYLMYVRGSKGDYDGWESLGNKGWGWAGLTEYFKKHQTFDKNEPHHEDPQFMPIGGLEDFHGTDGPIHTSFNDWYSPFERDFADAAYEVTGTERTLKDAWSGDHMGFYSSLGAVNRTDDPGKRSYAATGYIRPNLGRKNLKVLLEAQATRIVLDNGTATGVKFVHGAQEYTVSASEEVVLSAGVIQTPQLLELSGIGDPEVLQAAGVECVVENKAVGANFQDHVLGGLLFDLKPGITSLDALHGEEYMKAQQEVYEKTNGGPYGSPGMGMGFVSYSSIVSKDELESTISDIQQKSLARTPFEKAQEKVIIDQLRDPTFANLQSFVIGCRLDVAKGSDQTQFFSPPPKGTQQVSLLICLEHPLSRGSVHITSSDPLAAPRIDPGYFRNEIDAKILAAGVQWMDKVSRHPAMAKSIARRELPPEDASLETEEERIEYVKNHISTQYHLIGTCALGQAVDNELRVKGVKGLRVVDASIFPGHVSGNIMSTTYAVAEKGADLIKADQR</sequence>
<dbReference type="InterPro" id="IPR012132">
    <property type="entry name" value="GMC_OxRdtase"/>
</dbReference>
<dbReference type="InterPro" id="IPR007867">
    <property type="entry name" value="GMC_OxRtase_C"/>
</dbReference>
<dbReference type="PANTHER" id="PTHR11552">
    <property type="entry name" value="GLUCOSE-METHANOL-CHOLINE GMC OXIDOREDUCTASE"/>
    <property type="match status" value="1"/>
</dbReference>
<dbReference type="EMBL" id="JAVRRG010000059">
    <property type="protein sequence ID" value="KAK5092355.1"/>
    <property type="molecule type" value="Genomic_DNA"/>
</dbReference>
<dbReference type="Gene3D" id="3.30.560.10">
    <property type="entry name" value="Glucose Oxidase, domain 3"/>
    <property type="match status" value="1"/>
</dbReference>